<dbReference type="RefSeq" id="WP_149612883.1">
    <property type="nucleotide sequence ID" value="NZ_VTUX01000010.1"/>
</dbReference>
<gene>
    <name evidence="1" type="ORF">F0M18_18145</name>
</gene>
<keyword evidence="2" id="KW-1185">Reference proteome</keyword>
<comment type="caution">
    <text evidence="1">The sequence shown here is derived from an EMBL/GenBank/DDBJ whole genome shotgun (WGS) entry which is preliminary data.</text>
</comment>
<protein>
    <submittedName>
        <fullName evidence="1">Uncharacterized protein</fullName>
    </submittedName>
</protein>
<dbReference type="EMBL" id="VTUX01000010">
    <property type="protein sequence ID" value="KAA1188418.1"/>
    <property type="molecule type" value="Genomic_DNA"/>
</dbReference>
<reference evidence="1 2" key="1">
    <citation type="submission" date="2019-09" db="EMBL/GenBank/DDBJ databases">
        <authorList>
            <person name="Chen X.-Y."/>
        </authorList>
    </citation>
    <scope>NUCLEOTIDE SEQUENCE [LARGE SCALE GENOMIC DNA]</scope>
    <source>
        <strain evidence="1 2">NY5</strain>
    </source>
</reference>
<dbReference type="Proteomes" id="UP000323708">
    <property type="component" value="Unassembled WGS sequence"/>
</dbReference>
<evidence type="ECO:0000313" key="2">
    <source>
        <dbReference type="Proteomes" id="UP000323708"/>
    </source>
</evidence>
<sequence length="319" mass="35236">MNIFVKENRSFLLISELVKLDPKIYGSSSKELMCFDVVSGNGSELPKDSQFERLANIVIKTIMETKEKTKGATYGWIESVKCQFCQIEEGGLLSWCLVVFSDPSLDEAKQQQLHQSLADELFAAIEAENFENFDHGASASRLHNDTRGALKHFRKLHEHNDYIVQRAVAVDDGEGGKKVELVTSSTPLRKKKPPKKTASSFNGLTKIVAVDKDSLEITFRDVSGDAEIAYPDMRMKAKNEKQFELLNIAQAHGILLVAKFDYKAEGQEAFGTLKKDSVDFSLMNGQTINLIGQEGGYPIVTLSGLYDAGNDASALEDAG</sequence>
<evidence type="ECO:0000313" key="1">
    <source>
        <dbReference type="EMBL" id="KAA1188418.1"/>
    </source>
</evidence>
<name>A0A5B0WPM8_9GAMM</name>
<proteinExistence type="predicted"/>
<accession>A0A5B0WPM8</accession>
<organism evidence="1 2">
    <name type="scientific">Pseudohalioglobus sediminis</name>
    <dbReference type="NCBI Taxonomy" id="2606449"/>
    <lineage>
        <taxon>Bacteria</taxon>
        <taxon>Pseudomonadati</taxon>
        <taxon>Pseudomonadota</taxon>
        <taxon>Gammaproteobacteria</taxon>
        <taxon>Cellvibrionales</taxon>
        <taxon>Halieaceae</taxon>
        <taxon>Pseudohalioglobus</taxon>
    </lineage>
</organism>
<dbReference type="AlphaFoldDB" id="A0A5B0WPM8"/>